<dbReference type="SMART" id="SM00320">
    <property type="entry name" value="WD40"/>
    <property type="match status" value="6"/>
</dbReference>
<dbReference type="GO" id="GO:0005634">
    <property type="term" value="C:nucleus"/>
    <property type="evidence" value="ECO:0007669"/>
    <property type="project" value="TreeGrafter"/>
</dbReference>
<evidence type="ECO:0000256" key="4">
    <source>
        <dbReference type="SAM" id="MobiDB-lite"/>
    </source>
</evidence>
<keyword evidence="2" id="KW-0677">Repeat</keyword>
<evidence type="ECO:0000256" key="2">
    <source>
        <dbReference type="ARBA" id="ARBA00022737"/>
    </source>
</evidence>
<feature type="repeat" description="WD" evidence="3">
    <location>
        <begin position="120"/>
        <end position="152"/>
    </location>
</feature>
<feature type="region of interest" description="Disordered" evidence="4">
    <location>
        <begin position="1"/>
        <end position="100"/>
    </location>
</feature>
<proteinExistence type="predicted"/>
<gene>
    <name evidence="5" type="ORF">MJAP1_002249</name>
</gene>
<dbReference type="GO" id="GO:0035861">
    <property type="term" value="C:site of double-strand break"/>
    <property type="evidence" value="ECO:0007669"/>
    <property type="project" value="TreeGrafter"/>
</dbReference>
<dbReference type="InterPro" id="IPR051858">
    <property type="entry name" value="WD_repeat_GAD-1"/>
</dbReference>
<feature type="repeat" description="WD" evidence="3">
    <location>
        <begin position="318"/>
        <end position="359"/>
    </location>
</feature>
<dbReference type="EMBL" id="CP119960">
    <property type="protein sequence ID" value="WFD39278.1"/>
    <property type="molecule type" value="Genomic_DNA"/>
</dbReference>
<dbReference type="RefSeq" id="XP_060122175.1">
    <property type="nucleotide sequence ID" value="XM_060266192.1"/>
</dbReference>
<keyword evidence="6" id="KW-1185">Reference proteome</keyword>
<dbReference type="GeneID" id="85225900"/>
<feature type="repeat" description="WD" evidence="3">
    <location>
        <begin position="221"/>
        <end position="256"/>
    </location>
</feature>
<keyword evidence="1 3" id="KW-0853">WD repeat</keyword>
<evidence type="ECO:0000313" key="5">
    <source>
        <dbReference type="EMBL" id="WFD39278.1"/>
    </source>
</evidence>
<dbReference type="InterPro" id="IPR001680">
    <property type="entry name" value="WD40_rpt"/>
</dbReference>
<dbReference type="Pfam" id="PF00400">
    <property type="entry name" value="WD40"/>
    <property type="match status" value="3"/>
</dbReference>
<feature type="compositionally biased region" description="Acidic residues" evidence="4">
    <location>
        <begin position="32"/>
        <end position="43"/>
    </location>
</feature>
<evidence type="ECO:0000256" key="3">
    <source>
        <dbReference type="PROSITE-ProRule" id="PRU00221"/>
    </source>
</evidence>
<feature type="repeat" description="WD" evidence="3">
    <location>
        <begin position="271"/>
        <end position="303"/>
    </location>
</feature>
<dbReference type="InterPro" id="IPR020472">
    <property type="entry name" value="WD40_PAC1"/>
</dbReference>
<protein>
    <submittedName>
        <fullName evidence="5">Uncharacterized protein</fullName>
    </submittedName>
</protein>
<dbReference type="PANTHER" id="PTHR16017:SF0">
    <property type="entry name" value="WD REPEAT-CONTAINING PROTEIN 70"/>
    <property type="match status" value="1"/>
</dbReference>
<name>A0AAF0F6G6_9BASI</name>
<dbReference type="Proteomes" id="UP001217754">
    <property type="component" value="Chromosome 3"/>
</dbReference>
<evidence type="ECO:0000256" key="1">
    <source>
        <dbReference type="ARBA" id="ARBA00022574"/>
    </source>
</evidence>
<feature type="compositionally biased region" description="Basic and acidic residues" evidence="4">
    <location>
        <begin position="88"/>
        <end position="99"/>
    </location>
</feature>
<dbReference type="PANTHER" id="PTHR16017">
    <property type="entry name" value="GASTRULATION DEFECTIVE PROTEIN 1-RELATED"/>
    <property type="match status" value="1"/>
</dbReference>
<sequence>MDEEALRAMLPMGFGKQAPRKGKASIEIAPEPQEEYDSAEESDGPGAFPQVPSTRPAPQAAPVPELEPEAEPTPAPAPVHELSDEEQEATRKRARHDPAELGVGRTLEYAGLPLEHNVSLKDHTKTISALAVDPSGTRVATGSHDYEVKLWDFGGMTQSFRPFRTWEPAENYPVVQLDFSPISRNLLCVNATTQPRVYDYQGDELAVYRKGDVFMRDMKHTTGHVTEATCGAWHPTDTNTFMTGGSDSTIRVWDIDFLASQKIVIVVRSKERGTKTKVTAATYTPDARAIVAACQDGALHMWSTSGSYARPSATVERAHANHAGASGLAVASDSVTVASRGMDDTVKLWDLRSLKRPVAVQENVPCSSEHCEVVFSPNNEHVVTGTAAIPRQAKATATPDDPADLLSEWGQLAVFSGKDLAQELVHPVDRSSVTRLCWQPRINQVLAATRAGAVHVYYDDEASQLGAKLGVKRRDKVRANPFGIEQLANGHAPDVPIFMPDDEDAVFETDEQRIHKLRRDPVKTKLPQMPVRGQGRGGRIGTSETTHLIKDMYLDQAQLRMQDPREALLKYADKAEKDPRWTSIYAKTQPKTIYSKETGDEE</sequence>
<dbReference type="PROSITE" id="PS50294">
    <property type="entry name" value="WD_REPEATS_REGION"/>
    <property type="match status" value="2"/>
</dbReference>
<dbReference type="PROSITE" id="PS50082">
    <property type="entry name" value="WD_REPEATS_2"/>
    <property type="match status" value="4"/>
</dbReference>
<evidence type="ECO:0000313" key="6">
    <source>
        <dbReference type="Proteomes" id="UP001217754"/>
    </source>
</evidence>
<dbReference type="AlphaFoldDB" id="A0AAF0F6G6"/>
<reference evidence="5" key="1">
    <citation type="submission" date="2023-03" db="EMBL/GenBank/DDBJ databases">
        <title>Mating type loci evolution in Malassezia.</title>
        <authorList>
            <person name="Coelho M.A."/>
        </authorList>
    </citation>
    <scope>NUCLEOTIDE SEQUENCE</scope>
    <source>
        <strain evidence="5">CBS 9431</strain>
    </source>
</reference>
<accession>A0AAF0F6G6</accession>
<dbReference type="Gene3D" id="2.130.10.10">
    <property type="entry name" value="YVTN repeat-like/Quinoprotein amine dehydrogenase"/>
    <property type="match status" value="2"/>
</dbReference>
<dbReference type="InterPro" id="IPR036322">
    <property type="entry name" value="WD40_repeat_dom_sf"/>
</dbReference>
<dbReference type="PRINTS" id="PR00320">
    <property type="entry name" value="GPROTEINBRPT"/>
</dbReference>
<dbReference type="SUPFAM" id="SSF50978">
    <property type="entry name" value="WD40 repeat-like"/>
    <property type="match status" value="1"/>
</dbReference>
<organism evidence="5 6">
    <name type="scientific">Malassezia japonica</name>
    <dbReference type="NCBI Taxonomy" id="223818"/>
    <lineage>
        <taxon>Eukaryota</taxon>
        <taxon>Fungi</taxon>
        <taxon>Dikarya</taxon>
        <taxon>Basidiomycota</taxon>
        <taxon>Ustilaginomycotina</taxon>
        <taxon>Malasseziomycetes</taxon>
        <taxon>Malasseziales</taxon>
        <taxon>Malasseziaceae</taxon>
        <taxon>Malassezia</taxon>
    </lineage>
</organism>
<dbReference type="InterPro" id="IPR015943">
    <property type="entry name" value="WD40/YVTN_repeat-like_dom_sf"/>
</dbReference>